<dbReference type="EMBL" id="JASBWU010000009">
    <property type="protein sequence ID" value="KAJ9119192.1"/>
    <property type="molecule type" value="Genomic_DNA"/>
</dbReference>
<dbReference type="Proteomes" id="UP001243375">
    <property type="component" value="Unassembled WGS sequence"/>
</dbReference>
<name>A0ACC2X8T9_9TREE</name>
<evidence type="ECO:0000313" key="2">
    <source>
        <dbReference type="Proteomes" id="UP001243375"/>
    </source>
</evidence>
<gene>
    <name evidence="1" type="ORF">QFC22_003684</name>
</gene>
<reference evidence="1" key="1">
    <citation type="submission" date="2023-04" db="EMBL/GenBank/DDBJ databases">
        <title>Draft Genome sequencing of Naganishia species isolated from polar environments using Oxford Nanopore Technology.</title>
        <authorList>
            <person name="Leo P."/>
            <person name="Venkateswaran K."/>
        </authorList>
    </citation>
    <scope>NUCLEOTIDE SEQUENCE</scope>
    <source>
        <strain evidence="1">MNA-CCFEE 5425</strain>
    </source>
</reference>
<accession>A0ACC2X8T9</accession>
<keyword evidence="2" id="KW-1185">Reference proteome</keyword>
<comment type="caution">
    <text evidence="1">The sequence shown here is derived from an EMBL/GenBank/DDBJ whole genome shotgun (WGS) entry which is preliminary data.</text>
</comment>
<protein>
    <submittedName>
        <fullName evidence="1">Uncharacterized protein</fullName>
    </submittedName>
</protein>
<organism evidence="1 2">
    <name type="scientific">Naganishia vaughanmartiniae</name>
    <dbReference type="NCBI Taxonomy" id="1424756"/>
    <lineage>
        <taxon>Eukaryota</taxon>
        <taxon>Fungi</taxon>
        <taxon>Dikarya</taxon>
        <taxon>Basidiomycota</taxon>
        <taxon>Agaricomycotina</taxon>
        <taxon>Tremellomycetes</taxon>
        <taxon>Filobasidiales</taxon>
        <taxon>Filobasidiaceae</taxon>
        <taxon>Naganishia</taxon>
    </lineage>
</organism>
<sequence>MLLRLVPAPTPANPQPPTILFSLQLPQQPYTAKGLPLPSSLINHRAVCDRQGIECPNPLLGDKATWLAGIVHEVSFFPANGTIKIQLMINHDEEQTGEDLEMPLVDECRVMCEAVMDHVTKSFAPQPSPTLTMTAAPLSPPPTPHPTVSIENKRSRSSLLMSLLSPLLPSSAGFGWPPSPSTCQGFITQQHSAPHQGKPTTPSVHQRIANPQRYHRKHARSVLVDTFARFVIPFLKNQLPVSYLHRSAATTSNGSSGTSGYLAIAVAVDVQNKQREWSRMKSEIEQLLLPVPIPVLESVRGQGLRRPSLGRRDTSDQLQKIDWNALDTTVECEGSAPLSETASTETITVHLVESTCATRTTYFSSLPSYTTLPVRVRQRYATVHKRFGDHTSRLNALEQFDADLAEEERRRAQWESEEMDRVEEKARRRASVGVGRKQTRCTFALRLASGLRHCVYSASDDDDLESTALEMKETIEESLHCDTTLVDEFSADIQVRPISPCSLVVHGCSPCSTSALDLHDRNSDSGSEYSEEEDAHSTGNRYRHREIATEFEGYNINTVCAENLVPPGLVYARSAESFDSDDSTICCGSPADDDEEGEARRQRLRSLSDDAISEGLFVFPPKQTTEYRLAPQCFSPSPLLDPIVIVPPSPLQSIVETSHHHHTEEEQDREDPMSMRMDELWVDVLSGRRKSTGAATATAAPGNAGGFFGWLQQQQEQQQQHVTPSGAAVAC</sequence>
<evidence type="ECO:0000313" key="1">
    <source>
        <dbReference type="EMBL" id="KAJ9119192.1"/>
    </source>
</evidence>
<proteinExistence type="predicted"/>